<evidence type="ECO:0000313" key="1">
    <source>
        <dbReference type="Proteomes" id="UP000887576"/>
    </source>
</evidence>
<dbReference type="WBParaSite" id="JU765_v2.g4940.t1">
    <property type="protein sequence ID" value="JU765_v2.g4940.t1"/>
    <property type="gene ID" value="JU765_v2.g4940"/>
</dbReference>
<accession>A0AC34RAL6</accession>
<organism evidence="1 2">
    <name type="scientific">Panagrolaimus sp. JU765</name>
    <dbReference type="NCBI Taxonomy" id="591449"/>
    <lineage>
        <taxon>Eukaryota</taxon>
        <taxon>Metazoa</taxon>
        <taxon>Ecdysozoa</taxon>
        <taxon>Nematoda</taxon>
        <taxon>Chromadorea</taxon>
        <taxon>Rhabditida</taxon>
        <taxon>Tylenchina</taxon>
        <taxon>Panagrolaimomorpha</taxon>
        <taxon>Panagrolaimoidea</taxon>
        <taxon>Panagrolaimidae</taxon>
        <taxon>Panagrolaimus</taxon>
    </lineage>
</organism>
<name>A0AC34RAL6_9BILA</name>
<protein>
    <submittedName>
        <fullName evidence="2">Alanine--tRNA ligase</fullName>
    </submittedName>
</protein>
<sequence length="969" mass="108255">MKYLSANEVRSSFIDFFKGKEHVYVHSSSTIPHDDPTLLFTNAGMNQFKPIFQGVVDPSSDMAKMVRAVNTQKCIRAGGKHNDLDDVGKDVYHHTFFEMLGNWSFGDYFKKEVCNWAWEYLTQDLGIPAERLYVSYFGGDEATGLPADEECRQIWKHIGLPDDRILPFSMKDNFWEMGDVGPCGPCSEIHYDRIGGRDASALVNADDPMVVEIWNLVFMQFNREEGGGLKPLPKKHIDCGLGLERLIAVVQNKISNYDTDLFTPIFDAIQKGTGIRPYTGKVGPDDVDGIDMAYRVVGDHIRTLTIALADGGRPDSTGRGYVLRRILRRGIRYATEKLNAKPGFFASLVPVVVDILADTFPELKKDPVNTQEIINDEEQQFLKTLSRGRRLFQKAVETLPKEEKHFPGNIAWLLYDTYGFPVDLTELMAEEYGLRVDLDQYEESRKKAVELSSAGGGKFKNTLDLDVHAIAELQSKGCPMTDDSPKYDYKADEDKKGLEADYHFKKVTGKILAIRKDGSFVESLNAGDEGAVILDKTCFYAEQGGQIYDTGYFTKVGEDSAFNVLNTQVRGGYIIFVGSAEGVFKCGDEVEQNFDEQRRKLIMKNHTGTHVLNYSLMKVLGEVDQKGSLVDEKKMRFDFSAKGALTTKQIKEVEEAAQKLIDTHKPVYAKECKFAEAKEINGLRAVFGEAYPDPVRVVCVGTSVEDLLKDPKSELGTKTSVEFCGGTHLKNVGHIGKLVITTEEAIAKGIRRMVALTGPEAGRILHRAEVIEAEIKEMYARIEKDKNIAKDKKRYGNVLKESNELITTLNEEVLPYWKKDELRQLAAKIQKMLDKYLKDVKAEIQKQVIEEVKKLDADIKDEKVIVHVFSSGADIKALGEALKLINKPVAVMGLSVNDDKVSILAKVDKSLVEKGFKAPDWINKVCEVIGGRGGGKDIQAQANGEEIGKLDEAMKCAKEFAELSLEKVI</sequence>
<dbReference type="Proteomes" id="UP000887576">
    <property type="component" value="Unplaced"/>
</dbReference>
<reference evidence="2" key="1">
    <citation type="submission" date="2022-11" db="UniProtKB">
        <authorList>
            <consortium name="WormBaseParasite"/>
        </authorList>
    </citation>
    <scope>IDENTIFICATION</scope>
</reference>
<proteinExistence type="predicted"/>
<evidence type="ECO:0000313" key="2">
    <source>
        <dbReference type="WBParaSite" id="JU765_v2.g4940.t1"/>
    </source>
</evidence>